<comment type="subcellular location">
    <subcellularLocation>
        <location evidence="1">Cell membrane</location>
        <topology evidence="1">Multi-pass membrane protein</topology>
    </subcellularLocation>
</comment>
<evidence type="ECO:0000256" key="6">
    <source>
        <dbReference type="ARBA" id="ARBA00023136"/>
    </source>
</evidence>
<dbReference type="Pfam" id="PF07681">
    <property type="entry name" value="DoxX"/>
    <property type="match status" value="1"/>
</dbReference>
<evidence type="ECO:0000256" key="2">
    <source>
        <dbReference type="ARBA" id="ARBA00006679"/>
    </source>
</evidence>
<evidence type="ECO:0000313" key="9">
    <source>
        <dbReference type="Proteomes" id="UP000306602"/>
    </source>
</evidence>
<reference evidence="8 9" key="1">
    <citation type="submission" date="2019-04" db="EMBL/GenBank/DDBJ databases">
        <title>Shimia ponticola sp. nov., isolated from seawater.</title>
        <authorList>
            <person name="Kim Y.-O."/>
            <person name="Yoon J.-H."/>
        </authorList>
    </citation>
    <scope>NUCLEOTIDE SEQUENCE [LARGE SCALE GENOMIC DNA]</scope>
    <source>
        <strain evidence="8 9">MYP11</strain>
    </source>
</reference>
<dbReference type="AlphaFoldDB" id="A0A4S4N956"/>
<organism evidence="8 9">
    <name type="scientific">Aliishimia ponticola</name>
    <dbReference type="NCBI Taxonomy" id="2499833"/>
    <lineage>
        <taxon>Bacteria</taxon>
        <taxon>Pseudomonadati</taxon>
        <taxon>Pseudomonadota</taxon>
        <taxon>Alphaproteobacteria</taxon>
        <taxon>Rhodobacterales</taxon>
        <taxon>Paracoccaceae</taxon>
        <taxon>Aliishimia</taxon>
    </lineage>
</organism>
<dbReference type="RefSeq" id="WP_136463244.1">
    <property type="nucleotide sequence ID" value="NZ_SRKY01000003.1"/>
</dbReference>
<feature type="transmembrane region" description="Helical" evidence="7">
    <location>
        <begin position="21"/>
        <end position="39"/>
    </location>
</feature>
<comment type="caution">
    <text evidence="8">The sequence shown here is derived from an EMBL/GenBank/DDBJ whole genome shotgun (WGS) entry which is preliminary data.</text>
</comment>
<dbReference type="Proteomes" id="UP000306602">
    <property type="component" value="Unassembled WGS sequence"/>
</dbReference>
<keyword evidence="5 7" id="KW-1133">Transmembrane helix</keyword>
<sequence length="171" mass="18369">MRVLITAHNDIFDRLERVPSLLPTLARVVFALVFLMYFLNSAMTKVDGSIFTPSFNAFAQILPKAAEAVSYDTSQLTGLQSLIIVAGTIGEFVLPVLVVIGLLTRLAALGMIGFVAVQTLVDVTGHGAALGGWLDNTVGLLDQRTLWVFLFAVIVITGPGKLSVDRLLGLR</sequence>
<name>A0A4S4N956_9RHOB</name>
<dbReference type="OrthoDB" id="121744at2"/>
<protein>
    <submittedName>
        <fullName evidence="8">DoxX family protein</fullName>
    </submittedName>
</protein>
<evidence type="ECO:0000256" key="1">
    <source>
        <dbReference type="ARBA" id="ARBA00004651"/>
    </source>
</evidence>
<dbReference type="InterPro" id="IPR051907">
    <property type="entry name" value="DoxX-like_oxidoreductase"/>
</dbReference>
<keyword evidence="9" id="KW-1185">Reference proteome</keyword>
<dbReference type="EMBL" id="SRKY01000003">
    <property type="protein sequence ID" value="THH35774.1"/>
    <property type="molecule type" value="Genomic_DNA"/>
</dbReference>
<feature type="transmembrane region" description="Helical" evidence="7">
    <location>
        <begin position="82"/>
        <end position="104"/>
    </location>
</feature>
<dbReference type="PANTHER" id="PTHR33452">
    <property type="entry name" value="OXIDOREDUCTASE CATD-RELATED"/>
    <property type="match status" value="1"/>
</dbReference>
<gene>
    <name evidence="8" type="ORF">E4Z66_11855</name>
</gene>
<comment type="similarity">
    <text evidence="2">Belongs to the DoxX family.</text>
</comment>
<dbReference type="PANTHER" id="PTHR33452:SF1">
    <property type="entry name" value="INNER MEMBRANE PROTEIN YPHA-RELATED"/>
    <property type="match status" value="1"/>
</dbReference>
<evidence type="ECO:0000313" key="8">
    <source>
        <dbReference type="EMBL" id="THH35774.1"/>
    </source>
</evidence>
<evidence type="ECO:0000256" key="3">
    <source>
        <dbReference type="ARBA" id="ARBA00022475"/>
    </source>
</evidence>
<proteinExistence type="inferred from homology"/>
<keyword evidence="4 7" id="KW-0812">Transmembrane</keyword>
<feature type="transmembrane region" description="Helical" evidence="7">
    <location>
        <begin position="146"/>
        <end position="164"/>
    </location>
</feature>
<keyword evidence="6 7" id="KW-0472">Membrane</keyword>
<keyword evidence="3" id="KW-1003">Cell membrane</keyword>
<feature type="transmembrane region" description="Helical" evidence="7">
    <location>
        <begin position="111"/>
        <end position="134"/>
    </location>
</feature>
<dbReference type="GO" id="GO:0005886">
    <property type="term" value="C:plasma membrane"/>
    <property type="evidence" value="ECO:0007669"/>
    <property type="project" value="UniProtKB-SubCell"/>
</dbReference>
<evidence type="ECO:0000256" key="7">
    <source>
        <dbReference type="SAM" id="Phobius"/>
    </source>
</evidence>
<evidence type="ECO:0000256" key="5">
    <source>
        <dbReference type="ARBA" id="ARBA00022989"/>
    </source>
</evidence>
<dbReference type="InterPro" id="IPR032808">
    <property type="entry name" value="DoxX"/>
</dbReference>
<evidence type="ECO:0000256" key="4">
    <source>
        <dbReference type="ARBA" id="ARBA00022692"/>
    </source>
</evidence>
<accession>A0A4S4N956</accession>